<accession>A0A9Q0RVZ8</accession>
<evidence type="ECO:0000256" key="1">
    <source>
        <dbReference type="ARBA" id="ARBA00004589"/>
    </source>
</evidence>
<dbReference type="PANTHER" id="PTHR33562:SF15">
    <property type="entry name" value="IP04187P"/>
    <property type="match status" value="1"/>
</dbReference>
<evidence type="ECO:0000256" key="8">
    <source>
        <dbReference type="ARBA" id="ARBA00023288"/>
    </source>
</evidence>
<evidence type="ECO:0000313" key="11">
    <source>
        <dbReference type="Proteomes" id="UP001151699"/>
    </source>
</evidence>
<organism evidence="10 11">
    <name type="scientific">Pseudolycoriella hygida</name>
    <dbReference type="NCBI Taxonomy" id="35572"/>
    <lineage>
        <taxon>Eukaryota</taxon>
        <taxon>Metazoa</taxon>
        <taxon>Ecdysozoa</taxon>
        <taxon>Arthropoda</taxon>
        <taxon>Hexapoda</taxon>
        <taxon>Insecta</taxon>
        <taxon>Pterygota</taxon>
        <taxon>Neoptera</taxon>
        <taxon>Endopterygota</taxon>
        <taxon>Diptera</taxon>
        <taxon>Nematocera</taxon>
        <taxon>Sciaroidea</taxon>
        <taxon>Sciaridae</taxon>
        <taxon>Pseudolycoriella</taxon>
    </lineage>
</organism>
<sequence length="150" mass="17056">MFALIKIFLIALVVQSGLAIKCFVCDTDSNDACADMSDTNIKAEECSFEQLRQLEGDNNKRSWLLKISDIYYRPVQGEPTEKIDSRMVCQKLVGTDENKRVTTVRRCQLSNLQPCDYSRGLLPENFEIECDTCEDNACNTSSKYRISAMM</sequence>
<comment type="subcellular location">
    <subcellularLocation>
        <location evidence="1">Membrane</location>
        <topology evidence="1">Lipid-anchor</topology>
        <topology evidence="1">GPI-anchor</topology>
    </subcellularLocation>
</comment>
<keyword evidence="3" id="KW-0812">Transmembrane</keyword>
<keyword evidence="5" id="KW-1133">Transmembrane helix</keyword>
<name>A0A9Q0RVZ8_9DIPT</name>
<gene>
    <name evidence="10" type="ORF">Bhyg_17385</name>
</gene>
<protein>
    <recommendedName>
        <fullName evidence="12">Protein sleepless</fullName>
    </recommendedName>
</protein>
<feature type="signal peptide" evidence="9">
    <location>
        <begin position="1"/>
        <end position="19"/>
    </location>
</feature>
<dbReference type="EMBL" id="WJQU01000848">
    <property type="protein sequence ID" value="KAJ6634203.1"/>
    <property type="molecule type" value="Genomic_DNA"/>
</dbReference>
<dbReference type="Pfam" id="PF17064">
    <property type="entry name" value="QVR"/>
    <property type="match status" value="1"/>
</dbReference>
<feature type="non-terminal residue" evidence="10">
    <location>
        <position position="1"/>
    </location>
</feature>
<dbReference type="GO" id="GO:0032222">
    <property type="term" value="P:regulation of synaptic transmission, cholinergic"/>
    <property type="evidence" value="ECO:0007669"/>
    <property type="project" value="InterPro"/>
</dbReference>
<dbReference type="Proteomes" id="UP001151699">
    <property type="component" value="Unassembled WGS sequence"/>
</dbReference>
<dbReference type="InterPro" id="IPR031424">
    <property type="entry name" value="QVR-like"/>
</dbReference>
<dbReference type="GO" id="GO:0098552">
    <property type="term" value="C:side of membrane"/>
    <property type="evidence" value="ECO:0007669"/>
    <property type="project" value="UniProtKB-KW"/>
</dbReference>
<keyword evidence="11" id="KW-1185">Reference proteome</keyword>
<evidence type="ECO:0000256" key="9">
    <source>
        <dbReference type="SAM" id="SignalP"/>
    </source>
</evidence>
<dbReference type="OrthoDB" id="6582325at2759"/>
<evidence type="ECO:0000256" key="2">
    <source>
        <dbReference type="ARBA" id="ARBA00022622"/>
    </source>
</evidence>
<dbReference type="AlphaFoldDB" id="A0A9Q0RVZ8"/>
<evidence type="ECO:0000256" key="3">
    <source>
        <dbReference type="ARBA" id="ARBA00022692"/>
    </source>
</evidence>
<keyword evidence="8" id="KW-0449">Lipoprotein</keyword>
<evidence type="ECO:0000313" key="10">
    <source>
        <dbReference type="EMBL" id="KAJ6634203.1"/>
    </source>
</evidence>
<evidence type="ECO:0000256" key="7">
    <source>
        <dbReference type="ARBA" id="ARBA00023180"/>
    </source>
</evidence>
<comment type="caution">
    <text evidence="10">The sequence shown here is derived from an EMBL/GenBank/DDBJ whole genome shotgun (WGS) entry which is preliminary data.</text>
</comment>
<dbReference type="PANTHER" id="PTHR33562">
    <property type="entry name" value="ATILLA, ISOFORM B-RELATED-RELATED"/>
    <property type="match status" value="1"/>
</dbReference>
<keyword evidence="4 9" id="KW-0732">Signal</keyword>
<feature type="chain" id="PRO_5040199116" description="Protein sleepless" evidence="9">
    <location>
        <begin position="20"/>
        <end position="150"/>
    </location>
</feature>
<keyword evidence="7" id="KW-0325">Glycoprotein</keyword>
<evidence type="ECO:0000256" key="5">
    <source>
        <dbReference type="ARBA" id="ARBA00022989"/>
    </source>
</evidence>
<dbReference type="InterPro" id="IPR050975">
    <property type="entry name" value="Sleep_regulator"/>
</dbReference>
<proteinExistence type="predicted"/>
<evidence type="ECO:0000256" key="6">
    <source>
        <dbReference type="ARBA" id="ARBA00023136"/>
    </source>
</evidence>
<keyword evidence="6" id="KW-0472">Membrane</keyword>
<keyword evidence="2" id="KW-0336">GPI-anchor</keyword>
<evidence type="ECO:0000256" key="4">
    <source>
        <dbReference type="ARBA" id="ARBA00022729"/>
    </source>
</evidence>
<dbReference type="GO" id="GO:0030431">
    <property type="term" value="P:sleep"/>
    <property type="evidence" value="ECO:0007669"/>
    <property type="project" value="InterPro"/>
</dbReference>
<evidence type="ECO:0008006" key="12">
    <source>
        <dbReference type="Google" id="ProtNLM"/>
    </source>
</evidence>
<reference evidence="10" key="1">
    <citation type="submission" date="2022-07" db="EMBL/GenBank/DDBJ databases">
        <authorList>
            <person name="Trinca V."/>
            <person name="Uliana J.V.C."/>
            <person name="Torres T.T."/>
            <person name="Ward R.J."/>
            <person name="Monesi N."/>
        </authorList>
    </citation>
    <scope>NUCLEOTIDE SEQUENCE</scope>
    <source>
        <strain evidence="10">HSMRA1968</strain>
        <tissue evidence="10">Whole embryos</tissue>
    </source>
</reference>